<reference evidence="6" key="1">
    <citation type="journal article" date="2018" name="Gigascience">
        <title>Genome assembly of the Pink Ipe (Handroanthus impetiginosus, Bignoniaceae), a highly valued, ecologically keystone Neotropical timber forest tree.</title>
        <authorList>
            <person name="Silva-Junior O.B."/>
            <person name="Grattapaglia D."/>
            <person name="Novaes E."/>
            <person name="Collevatti R.G."/>
        </authorList>
    </citation>
    <scope>NUCLEOTIDE SEQUENCE [LARGE SCALE GENOMIC DNA]</scope>
    <source>
        <strain evidence="6">cv. UFG-1</strain>
    </source>
</reference>
<dbReference type="PANTHER" id="PTHR45648">
    <property type="entry name" value="GDSL LIPASE/ACYLHYDROLASE FAMILY PROTEIN (AFU_ORTHOLOGUE AFUA_4G14700)"/>
    <property type="match status" value="1"/>
</dbReference>
<keyword evidence="3" id="KW-0442">Lipid degradation</keyword>
<dbReference type="Pfam" id="PF00657">
    <property type="entry name" value="Lipase_GDSL"/>
    <property type="match status" value="1"/>
</dbReference>
<accession>A0A2G9HT71</accession>
<dbReference type="InterPro" id="IPR051058">
    <property type="entry name" value="GDSL_Est/Lipase"/>
</dbReference>
<dbReference type="STRING" id="429701.A0A2G9HT71"/>
<dbReference type="GO" id="GO:0016042">
    <property type="term" value="P:lipid catabolic process"/>
    <property type="evidence" value="ECO:0007669"/>
    <property type="project" value="UniProtKB-KW"/>
</dbReference>
<keyword evidence="3" id="KW-0443">Lipid metabolism</keyword>
<keyword evidence="2 5" id="KW-0378">Hydrolase</keyword>
<dbReference type="InterPro" id="IPR001087">
    <property type="entry name" value="GDSL"/>
</dbReference>
<dbReference type="AlphaFoldDB" id="A0A2G9HT71"/>
<evidence type="ECO:0000256" key="3">
    <source>
        <dbReference type="ARBA" id="ARBA00022963"/>
    </source>
</evidence>
<dbReference type="EMBL" id="NKXS01001112">
    <property type="protein sequence ID" value="PIN20500.1"/>
    <property type="molecule type" value="Genomic_DNA"/>
</dbReference>
<keyword evidence="6" id="KW-1185">Reference proteome</keyword>
<feature type="region of interest" description="Disordered" evidence="4">
    <location>
        <begin position="1"/>
        <end position="21"/>
    </location>
</feature>
<evidence type="ECO:0000256" key="4">
    <source>
        <dbReference type="SAM" id="MobiDB-lite"/>
    </source>
</evidence>
<proteinExistence type="inferred from homology"/>
<evidence type="ECO:0000256" key="2">
    <source>
        <dbReference type="ARBA" id="ARBA00022801"/>
    </source>
</evidence>
<dbReference type="GO" id="GO:0004806">
    <property type="term" value="F:triacylglycerol lipase activity"/>
    <property type="evidence" value="ECO:0007669"/>
    <property type="project" value="UniProtKB-EC"/>
</dbReference>
<dbReference type="CDD" id="cd01837">
    <property type="entry name" value="SGNH_plant_lipase_like"/>
    <property type="match status" value="1"/>
</dbReference>
<comment type="similarity">
    <text evidence="1">Belongs to the 'GDSL' lipolytic enzyme family.</text>
</comment>
<evidence type="ECO:0000313" key="6">
    <source>
        <dbReference type="Proteomes" id="UP000231279"/>
    </source>
</evidence>
<organism evidence="5 6">
    <name type="scientific">Handroanthus impetiginosus</name>
    <dbReference type="NCBI Taxonomy" id="429701"/>
    <lineage>
        <taxon>Eukaryota</taxon>
        <taxon>Viridiplantae</taxon>
        <taxon>Streptophyta</taxon>
        <taxon>Embryophyta</taxon>
        <taxon>Tracheophyta</taxon>
        <taxon>Spermatophyta</taxon>
        <taxon>Magnoliopsida</taxon>
        <taxon>eudicotyledons</taxon>
        <taxon>Gunneridae</taxon>
        <taxon>Pentapetalae</taxon>
        <taxon>asterids</taxon>
        <taxon>lamiids</taxon>
        <taxon>Lamiales</taxon>
        <taxon>Bignoniaceae</taxon>
        <taxon>Crescentiina</taxon>
        <taxon>Tabebuia alliance</taxon>
        <taxon>Handroanthus</taxon>
    </lineage>
</organism>
<gene>
    <name evidence="5" type="ORF">CDL12_06805</name>
</gene>
<dbReference type="InterPro" id="IPR036514">
    <property type="entry name" value="SGNH_hydro_sf"/>
</dbReference>
<evidence type="ECO:0000313" key="5">
    <source>
        <dbReference type="EMBL" id="PIN20500.1"/>
    </source>
</evidence>
<dbReference type="SUPFAM" id="SSF52266">
    <property type="entry name" value="SGNH hydrolase"/>
    <property type="match status" value="1"/>
</dbReference>
<evidence type="ECO:0000256" key="1">
    <source>
        <dbReference type="ARBA" id="ARBA00008668"/>
    </source>
</evidence>
<dbReference type="PANTHER" id="PTHR45648:SF106">
    <property type="entry name" value="ANTHER-SPECIFIC PROLINE-RICH PROTEIN APG"/>
    <property type="match status" value="1"/>
</dbReference>
<comment type="caution">
    <text evidence="5">The sequence shown here is derived from an EMBL/GenBank/DDBJ whole genome shotgun (WGS) entry which is preliminary data.</text>
</comment>
<dbReference type="Proteomes" id="UP000231279">
    <property type="component" value="Unassembled WGS sequence"/>
</dbReference>
<feature type="compositionally biased region" description="Polar residues" evidence="4">
    <location>
        <begin position="9"/>
        <end position="21"/>
    </location>
</feature>
<name>A0A2G9HT71_9LAMI</name>
<dbReference type="Gene3D" id="3.40.50.1110">
    <property type="entry name" value="SGNH hydrolase"/>
    <property type="match status" value="1"/>
</dbReference>
<dbReference type="EC" id="3.1.1.3" evidence="5"/>
<dbReference type="InterPro" id="IPR035669">
    <property type="entry name" value="SGNH_plant_lipase-like"/>
</dbReference>
<protein>
    <submittedName>
        <fullName evidence="5">Triacylglycerol lipase</fullName>
        <ecNumber evidence="5">3.1.1.3</ecNumber>
    </submittedName>
</protein>
<dbReference type="OrthoDB" id="1600564at2759"/>
<sequence>MVPMITLRRPSQSNVSKREQSSQTVPAMYVFGDSLVDVGNNNHLPLSILKADFPHNGVDYPAEKLGLSTAPPYLAQPNNVFLNGVNFASGGAGVVNTTNESIIKQTIPLPRQVGYFSAVRQTLLKQLGSTAVQEHLSKSLFPVVIGSNDLINYFDTGSDLPDKNSPQQYVTLMVSTLKELLKGIYGLGGRKFLFIGVAPIGCAPYQRHQSTTNECNKEANSWSAKYNEELRQMLPELKSELKEFQYTYFDTYSVFVDFIENPATYGFNEIKAACCGLGRLRAKLPCTPLAVYCSNRSDHLFWDIYHPTETAVRLFIDKLFSGSGDYVSPMTVQQLIAT</sequence>